<dbReference type="FunFam" id="2.10.70.10:FF:000014">
    <property type="entry name" value="Membrane cofactor protein"/>
    <property type="match status" value="2"/>
</dbReference>
<evidence type="ECO:0000256" key="5">
    <source>
        <dbReference type="ARBA" id="ARBA00023180"/>
    </source>
</evidence>
<feature type="domain" description="Sushi" evidence="7">
    <location>
        <begin position="42"/>
        <end position="103"/>
    </location>
</feature>
<dbReference type="AlphaFoldDB" id="A0A6P6DA69"/>
<organism evidence="8 12">
    <name type="scientific">Octodon degus</name>
    <name type="common">Degu</name>
    <name type="synonym">Sciurus degus</name>
    <dbReference type="NCBI Taxonomy" id="10160"/>
    <lineage>
        <taxon>Eukaryota</taxon>
        <taxon>Metazoa</taxon>
        <taxon>Chordata</taxon>
        <taxon>Craniata</taxon>
        <taxon>Vertebrata</taxon>
        <taxon>Euteleostomi</taxon>
        <taxon>Mammalia</taxon>
        <taxon>Eutheria</taxon>
        <taxon>Euarchontoglires</taxon>
        <taxon>Glires</taxon>
        <taxon>Rodentia</taxon>
        <taxon>Hystricomorpha</taxon>
        <taxon>Octodontidae</taxon>
        <taxon>Octodon</taxon>
    </lineage>
</organism>
<feature type="disulfide bond" evidence="6">
    <location>
        <begin position="74"/>
        <end position="101"/>
    </location>
</feature>
<dbReference type="PANTHER" id="PTHR45656:SF4">
    <property type="entry name" value="PROTEIN CBR-CLEC-78"/>
    <property type="match status" value="1"/>
</dbReference>
<dbReference type="GeneID" id="101589464"/>
<dbReference type="CTD" id="722"/>
<dbReference type="Gene3D" id="2.10.70.10">
    <property type="entry name" value="Complement Module, domain 1"/>
    <property type="match status" value="7"/>
</dbReference>
<feature type="domain" description="Sushi" evidence="7">
    <location>
        <begin position="430"/>
        <end position="486"/>
    </location>
</feature>
<feature type="domain" description="Sushi" evidence="7">
    <location>
        <begin position="357"/>
        <end position="418"/>
    </location>
</feature>
<feature type="domain" description="Sushi" evidence="7">
    <location>
        <begin position="291"/>
        <end position="356"/>
    </location>
</feature>
<evidence type="ECO:0000256" key="1">
    <source>
        <dbReference type="ARBA" id="ARBA00022659"/>
    </source>
</evidence>
<keyword evidence="1 6" id="KW-0768">Sushi</keyword>
<evidence type="ECO:0000313" key="12">
    <source>
        <dbReference type="RefSeq" id="XP_023556989.1"/>
    </source>
</evidence>
<keyword evidence="4 6" id="KW-1015">Disulfide bond</keyword>
<dbReference type="OrthoDB" id="8961654at2759"/>
<accession>A0A6P6DA69</accession>
<dbReference type="PROSITE" id="PS50923">
    <property type="entry name" value="SUSHI"/>
    <property type="match status" value="8"/>
</dbReference>
<feature type="domain" description="Sushi" evidence="7">
    <location>
        <begin position="231"/>
        <end position="290"/>
    </location>
</feature>
<evidence type="ECO:0000313" key="8">
    <source>
        <dbReference type="Proteomes" id="UP000515203"/>
    </source>
</evidence>
<dbReference type="Pfam" id="PF00084">
    <property type="entry name" value="Sushi"/>
    <property type="match status" value="7"/>
</dbReference>
<dbReference type="InterPro" id="IPR000436">
    <property type="entry name" value="Sushi_SCR_CCP_dom"/>
</dbReference>
<evidence type="ECO:0000256" key="4">
    <source>
        <dbReference type="ARBA" id="ARBA00023157"/>
    </source>
</evidence>
<dbReference type="RefSeq" id="XP_023556987.1">
    <property type="nucleotide sequence ID" value="XM_023701219.1"/>
</dbReference>
<evidence type="ECO:0000259" key="7">
    <source>
        <dbReference type="PROSITE" id="PS50923"/>
    </source>
</evidence>
<dbReference type="RefSeq" id="XP_023556989.1">
    <property type="nucleotide sequence ID" value="XM_023701221.1"/>
</dbReference>
<protein>
    <submittedName>
        <fullName evidence="9 10">C4b-binding protein alpha chain isoform X1</fullName>
    </submittedName>
</protein>
<keyword evidence="8" id="KW-1185">Reference proteome</keyword>
<feature type="disulfide bond" evidence="6">
    <location>
        <begin position="516"/>
        <end position="543"/>
    </location>
</feature>
<dbReference type="SMART" id="SM00032">
    <property type="entry name" value="CCP"/>
    <property type="match status" value="8"/>
</dbReference>
<feature type="disulfide bond" evidence="6">
    <location>
        <begin position="261"/>
        <end position="288"/>
    </location>
</feature>
<feature type="domain" description="Sushi" evidence="7">
    <location>
        <begin position="104"/>
        <end position="165"/>
    </location>
</feature>
<dbReference type="Gene3D" id="2.20.28.230">
    <property type="match status" value="1"/>
</dbReference>
<dbReference type="InterPro" id="IPR040514">
    <property type="entry name" value="C4bp_oligo"/>
</dbReference>
<dbReference type="Proteomes" id="UP000515203">
    <property type="component" value="Unplaced"/>
</dbReference>
<reference evidence="9 10" key="1">
    <citation type="submission" date="2025-04" db="UniProtKB">
        <authorList>
            <consortium name="RefSeq"/>
        </authorList>
    </citation>
    <scope>IDENTIFICATION</scope>
</reference>
<dbReference type="SUPFAM" id="SSF57535">
    <property type="entry name" value="Complement control module/SCR domain"/>
    <property type="match status" value="8"/>
</dbReference>
<dbReference type="RefSeq" id="XP_023556988.1">
    <property type="nucleotide sequence ID" value="XM_023701220.1"/>
</dbReference>
<proteinExistence type="predicted"/>
<evidence type="ECO:0000256" key="2">
    <source>
        <dbReference type="ARBA" id="ARBA00022729"/>
    </source>
</evidence>
<evidence type="ECO:0000256" key="3">
    <source>
        <dbReference type="ARBA" id="ARBA00022737"/>
    </source>
</evidence>
<gene>
    <name evidence="9 10 11 12" type="primary">C4bpa</name>
</gene>
<name>A0A6P6DA69_OCTDE</name>
<keyword evidence="2" id="KW-0732">Signal</keyword>
<evidence type="ECO:0000256" key="6">
    <source>
        <dbReference type="PROSITE-ProRule" id="PRU00302"/>
    </source>
</evidence>
<comment type="caution">
    <text evidence="6">Lacks conserved residue(s) required for the propagation of feature annotation.</text>
</comment>
<sequence length="604" mass="67476">MHPPRAPGGVLRAWPFSRLCGVPHPTLFQMTLVASLLATVLGRCGPPPALLFASPTKELNETEFPTNTVLRYTCRPGYIRLRSDQTLTCRLNGQWKYEVFCAKKPCRNPGDLPHGTIEIKTDLAFGSKIEFSCSEGYNLIGPTSSVCEIKEKGVDWSTPFPVCEIIKCTSPPDISNGKHSGRDEDFYTYGSSVTYSCDHPYSLVGNPSISCMVVNKTAGVWSPSPPTCERIICRQPIVQYANIVSGFGPIYTLKDSIVFSCQKGFVLRGSSLIRCEADNKWDPSPPVCEQRSCVDLPDIPNAHWDRNKWPSEGHVYSPGTVLKYYCNPGYRPATYEPTTVICQSDFKWSPFKGCKKVCCPRPEVKNGRSMETKEVVNIDCPFSYNQVFHYRCDGETQRRTATCQSNGAWRPSAPFCSQGSHSTTFVSHHQGCYLPPAIAHGHYTKVSSYFSTPSFEYKCDEGYKLVGQNTLSCKDSQWSSEAPQCKAQCLQPNIENGKLSVNKSQYIESENVTIHCDSGFEVKGSQSIMCSEKGTWYPEVPKCEWHLFQEVPEGCEQVVIGRKYMQCLTSPGEVQMALQLYKLSLEIELLRLQIDKAMQSTQGS</sequence>
<dbReference type="FunFam" id="2.10.70.10:FF:000055">
    <property type="entry name" value="Complement decay-accelerating factor, GPI-anchored"/>
    <property type="match status" value="1"/>
</dbReference>
<dbReference type="InterPro" id="IPR035976">
    <property type="entry name" value="Sushi/SCR/CCP_sf"/>
</dbReference>
<dbReference type="Gene3D" id="1.20.5.3730">
    <property type="match status" value="1"/>
</dbReference>
<keyword evidence="3" id="KW-0677">Repeat</keyword>
<evidence type="ECO:0000313" key="9">
    <source>
        <dbReference type="RefSeq" id="XP_023556985.1"/>
    </source>
</evidence>
<dbReference type="Pfam" id="PF18453">
    <property type="entry name" value="C4bp_oligo"/>
    <property type="match status" value="1"/>
</dbReference>
<feature type="disulfide bond" evidence="6">
    <location>
        <begin position="168"/>
        <end position="211"/>
    </location>
</feature>
<dbReference type="PANTHER" id="PTHR45656">
    <property type="entry name" value="PROTEIN CBR-CLEC-78"/>
    <property type="match status" value="1"/>
</dbReference>
<dbReference type="RefSeq" id="XP_023556985.1">
    <property type="nucleotide sequence ID" value="XM_023701217.1"/>
</dbReference>
<feature type="domain" description="Sushi" evidence="7">
    <location>
        <begin position="166"/>
        <end position="230"/>
    </location>
</feature>
<evidence type="ECO:0000313" key="11">
    <source>
        <dbReference type="RefSeq" id="XP_023556988.1"/>
    </source>
</evidence>
<dbReference type="InterPro" id="IPR051277">
    <property type="entry name" value="SEZ6_CSMD_C4BPB_Regulators"/>
</dbReference>
<keyword evidence="5" id="KW-0325">Glycoprotein</keyword>
<dbReference type="CDD" id="cd00033">
    <property type="entry name" value="CCP"/>
    <property type="match status" value="8"/>
</dbReference>
<evidence type="ECO:0000313" key="10">
    <source>
        <dbReference type="RefSeq" id="XP_023556987.1"/>
    </source>
</evidence>
<feature type="domain" description="Sushi" evidence="7">
    <location>
        <begin position="487"/>
        <end position="545"/>
    </location>
</feature>